<evidence type="ECO:0000256" key="6">
    <source>
        <dbReference type="ARBA" id="ARBA00023180"/>
    </source>
</evidence>
<dbReference type="InterPro" id="IPR043504">
    <property type="entry name" value="Peptidase_S1_PA_chymotrypsin"/>
</dbReference>
<gene>
    <name evidence="9" type="ORF">H4Q32_029423</name>
</gene>
<keyword evidence="1" id="KW-0645">Protease</keyword>
<evidence type="ECO:0000256" key="7">
    <source>
        <dbReference type="SAM" id="Phobius"/>
    </source>
</evidence>
<dbReference type="SUPFAM" id="SSF50494">
    <property type="entry name" value="Trypsin-like serine proteases"/>
    <property type="match status" value="1"/>
</dbReference>
<keyword evidence="4" id="KW-0720">Serine protease</keyword>
<keyword evidence="3" id="KW-0378">Hydrolase</keyword>
<evidence type="ECO:0000256" key="1">
    <source>
        <dbReference type="ARBA" id="ARBA00022670"/>
    </source>
</evidence>
<dbReference type="Pfam" id="PF00089">
    <property type="entry name" value="Trypsin"/>
    <property type="match status" value="1"/>
</dbReference>
<evidence type="ECO:0000313" key="10">
    <source>
        <dbReference type="Proteomes" id="UP000830375"/>
    </source>
</evidence>
<name>A0ABQ8LBI5_LABRO</name>
<keyword evidence="7" id="KW-0472">Membrane</keyword>
<proteinExistence type="predicted"/>
<accession>A0ABQ8LBI5</accession>
<feature type="domain" description="Peptidase S1" evidence="8">
    <location>
        <begin position="1"/>
        <end position="64"/>
    </location>
</feature>
<dbReference type="InterPro" id="IPR001254">
    <property type="entry name" value="Trypsin_dom"/>
</dbReference>
<evidence type="ECO:0000256" key="3">
    <source>
        <dbReference type="ARBA" id="ARBA00022801"/>
    </source>
</evidence>
<keyword evidence="2" id="KW-0732">Signal</keyword>
<evidence type="ECO:0000256" key="2">
    <source>
        <dbReference type="ARBA" id="ARBA00022729"/>
    </source>
</evidence>
<dbReference type="EMBL" id="JACTAM010000653">
    <property type="protein sequence ID" value="KAI2647021.1"/>
    <property type="molecule type" value="Genomic_DNA"/>
</dbReference>
<reference evidence="9 10" key="1">
    <citation type="submission" date="2022-01" db="EMBL/GenBank/DDBJ databases">
        <title>A high-quality chromosome-level genome assembly of rohu carp, Labeo rohita.</title>
        <authorList>
            <person name="Arick M.A. II"/>
            <person name="Hsu C.-Y."/>
            <person name="Magbanua Z."/>
            <person name="Pechanova O."/>
            <person name="Grover C."/>
            <person name="Miller E."/>
            <person name="Thrash A."/>
            <person name="Ezzel L."/>
            <person name="Alam S."/>
            <person name="Benzie J."/>
            <person name="Hamilton M."/>
            <person name="Karsi A."/>
            <person name="Lawrence M.L."/>
            <person name="Peterson D.G."/>
        </authorList>
    </citation>
    <scope>NUCLEOTIDE SEQUENCE [LARGE SCALE GENOMIC DNA]</scope>
    <source>
        <strain evidence="10">BAU-BD-2019</strain>
        <tissue evidence="9">Blood</tissue>
    </source>
</reference>
<sequence>MCAGTTEGGKGACQGDGGGPMVVKDSRWIQSGITIFGANCTAPKYPGGYTRVSQYQDWISSVIGSDLPGFVKFQSSGFRSSTSLPLFCLSLTFSILPLIFSLFR</sequence>
<dbReference type="PANTHER" id="PTHR24253">
    <property type="entry name" value="TRANSMEMBRANE PROTEASE SERINE"/>
    <property type="match status" value="1"/>
</dbReference>
<keyword evidence="10" id="KW-1185">Reference proteome</keyword>
<dbReference type="PROSITE" id="PS50240">
    <property type="entry name" value="TRYPSIN_DOM"/>
    <property type="match status" value="1"/>
</dbReference>
<evidence type="ECO:0000313" key="9">
    <source>
        <dbReference type="EMBL" id="KAI2647021.1"/>
    </source>
</evidence>
<protein>
    <submittedName>
        <fullName evidence="9">Clotting factor B</fullName>
    </submittedName>
</protein>
<keyword evidence="7" id="KW-0812">Transmembrane</keyword>
<evidence type="ECO:0000259" key="8">
    <source>
        <dbReference type="PROSITE" id="PS50240"/>
    </source>
</evidence>
<evidence type="ECO:0000256" key="4">
    <source>
        <dbReference type="ARBA" id="ARBA00022825"/>
    </source>
</evidence>
<dbReference type="InterPro" id="IPR009003">
    <property type="entry name" value="Peptidase_S1_PA"/>
</dbReference>
<evidence type="ECO:0000256" key="5">
    <source>
        <dbReference type="ARBA" id="ARBA00023157"/>
    </source>
</evidence>
<keyword evidence="6" id="KW-0325">Glycoprotein</keyword>
<dbReference type="Gene3D" id="2.40.10.10">
    <property type="entry name" value="Trypsin-like serine proteases"/>
    <property type="match status" value="1"/>
</dbReference>
<keyword evidence="5" id="KW-1015">Disulfide bond</keyword>
<dbReference type="Proteomes" id="UP000830375">
    <property type="component" value="Unassembled WGS sequence"/>
</dbReference>
<keyword evidence="7" id="KW-1133">Transmembrane helix</keyword>
<dbReference type="PANTHER" id="PTHR24253:SF144">
    <property type="entry name" value="CHYMOTRYPSIN-LIKE PROTEASE CTRL-1-RELATED"/>
    <property type="match status" value="1"/>
</dbReference>
<feature type="transmembrane region" description="Helical" evidence="7">
    <location>
        <begin position="84"/>
        <end position="103"/>
    </location>
</feature>
<comment type="caution">
    <text evidence="9">The sequence shown here is derived from an EMBL/GenBank/DDBJ whole genome shotgun (WGS) entry which is preliminary data.</text>
</comment>
<organism evidence="9 10">
    <name type="scientific">Labeo rohita</name>
    <name type="common">Indian major carp</name>
    <name type="synonym">Cyprinus rohita</name>
    <dbReference type="NCBI Taxonomy" id="84645"/>
    <lineage>
        <taxon>Eukaryota</taxon>
        <taxon>Metazoa</taxon>
        <taxon>Chordata</taxon>
        <taxon>Craniata</taxon>
        <taxon>Vertebrata</taxon>
        <taxon>Euteleostomi</taxon>
        <taxon>Actinopterygii</taxon>
        <taxon>Neopterygii</taxon>
        <taxon>Teleostei</taxon>
        <taxon>Ostariophysi</taxon>
        <taxon>Cypriniformes</taxon>
        <taxon>Cyprinidae</taxon>
        <taxon>Labeoninae</taxon>
        <taxon>Labeonini</taxon>
        <taxon>Labeo</taxon>
    </lineage>
</organism>